<keyword evidence="1" id="KW-0472">Membrane</keyword>
<dbReference type="Pfam" id="PF07331">
    <property type="entry name" value="TctB"/>
    <property type="match status" value="1"/>
</dbReference>
<evidence type="ECO:0000259" key="2">
    <source>
        <dbReference type="Pfam" id="PF07331"/>
    </source>
</evidence>
<gene>
    <name evidence="3" type="ORF">SAMN05444959_103260</name>
</gene>
<feature type="transmembrane region" description="Helical" evidence="1">
    <location>
        <begin position="41"/>
        <end position="62"/>
    </location>
</feature>
<keyword evidence="1" id="KW-1133">Transmembrane helix</keyword>
<evidence type="ECO:0000313" key="3">
    <source>
        <dbReference type="EMBL" id="SNT72759.1"/>
    </source>
</evidence>
<dbReference type="RefSeq" id="WP_089343543.1">
    <property type="nucleotide sequence ID" value="NZ_CP067129.1"/>
</dbReference>
<evidence type="ECO:0000313" key="4">
    <source>
        <dbReference type="Proteomes" id="UP000198307"/>
    </source>
</evidence>
<keyword evidence="4" id="KW-1185">Reference proteome</keyword>
<dbReference type="InterPro" id="IPR009936">
    <property type="entry name" value="DUF1468"/>
</dbReference>
<dbReference type="Proteomes" id="UP000198307">
    <property type="component" value="Unassembled WGS sequence"/>
</dbReference>
<feature type="transmembrane region" description="Helical" evidence="1">
    <location>
        <begin position="117"/>
        <end position="137"/>
    </location>
</feature>
<dbReference type="OrthoDB" id="5186924at2"/>
<sequence length="148" mass="15854">MQRDYQDLLWGAILALFGLAVAAYAAAHYEIGSLRRMGPGFFPVVLGVILTALGGVITVSAWSRAGVPQPFAWREGMGVILSLVVFAVLMPRLGIVATTALTTLISSSVAPRAGVSWRLVLCAAVTLLTWAVFVLALDMTIPVWPWSR</sequence>
<evidence type="ECO:0000256" key="1">
    <source>
        <dbReference type="SAM" id="Phobius"/>
    </source>
</evidence>
<feature type="domain" description="DUF1468" evidence="2">
    <location>
        <begin position="9"/>
        <end position="142"/>
    </location>
</feature>
<name>A0A239PR40_9RHOB</name>
<keyword evidence="1" id="KW-0812">Transmembrane</keyword>
<proteinExistence type="predicted"/>
<organism evidence="3 4">
    <name type="scientific">Paracoccus seriniphilus</name>
    <dbReference type="NCBI Taxonomy" id="184748"/>
    <lineage>
        <taxon>Bacteria</taxon>
        <taxon>Pseudomonadati</taxon>
        <taxon>Pseudomonadota</taxon>
        <taxon>Alphaproteobacteria</taxon>
        <taxon>Rhodobacterales</taxon>
        <taxon>Paracoccaceae</taxon>
        <taxon>Paracoccus</taxon>
    </lineage>
</organism>
<dbReference type="EMBL" id="FZQB01000003">
    <property type="protein sequence ID" value="SNT72759.1"/>
    <property type="molecule type" value="Genomic_DNA"/>
</dbReference>
<protein>
    <submittedName>
        <fullName evidence="3">Tripartite tricarboxylate transporter TctB family protein</fullName>
    </submittedName>
</protein>
<reference evidence="3 4" key="1">
    <citation type="submission" date="2017-07" db="EMBL/GenBank/DDBJ databases">
        <authorList>
            <person name="Sun Z.S."/>
            <person name="Albrecht U."/>
            <person name="Echele G."/>
            <person name="Lee C.C."/>
        </authorList>
    </citation>
    <scope>NUCLEOTIDE SEQUENCE [LARGE SCALE GENOMIC DNA]</scope>
    <source>
        <strain evidence="3 4">DSM 14827</strain>
    </source>
</reference>
<accession>A0A239PR40</accession>
<dbReference type="AlphaFoldDB" id="A0A239PR40"/>
<feature type="transmembrane region" description="Helical" evidence="1">
    <location>
        <begin position="83"/>
        <end position="105"/>
    </location>
</feature>